<protein>
    <submittedName>
        <fullName evidence="6">PTS sugar transporter subunit IIA</fullName>
    </submittedName>
</protein>
<dbReference type="SUPFAM" id="SSF55804">
    <property type="entry name" value="Phoshotransferase/anion transport protein"/>
    <property type="match status" value="1"/>
</dbReference>
<dbReference type="PANTHER" id="PTHR30185">
    <property type="entry name" value="CRYPTIC BETA-GLUCOSIDE BGL OPERON ANTITERMINATOR"/>
    <property type="match status" value="1"/>
</dbReference>
<dbReference type="PROSITE" id="PS51372">
    <property type="entry name" value="PRD_2"/>
    <property type="match status" value="1"/>
</dbReference>
<keyword evidence="6" id="KW-0762">Sugar transport</keyword>
<evidence type="ECO:0000259" key="5">
    <source>
        <dbReference type="PROSITE" id="PS51372"/>
    </source>
</evidence>
<sequence length="648" mass="75444">MEYVTEKIIRYVLSQNEFKTAKQIAANINVSESSVKHNIAEAKMILSKVGGKLLSVPGKGFILESSSSDIEILKDEVFKLINQSDSYVYRQNYILNILFMKKSNYTIQIFADDLGVSRNTILYDLESIEKWLDFYNIKLMRVRNFGLTVEGDEFDIREAIMDSNKQLMEFTSIDIDRPDNFDLRISKTFFNYFSKFYSDSNLYNLQNLLKKAEERLNTHFADASFIQLIEYLAILKRRVNEGNIIVKKNILSKYKSSYVEYSVAKDLIYTLFPITDKFLTMEIHCLAIQFTLYGCYDRASRGVYEEEYYIGLAVTLLKNIQNVAQIEMSLTDDMITNIANLFIKKQIRESYQPVPNKYLINDIKTNLSSIYGVVLANMRLMEDSFHFTVKDTDVAYIAMLIDNAKIEKKELVKTLFITSFDKNISVYLKNKIERNVHNISIIKIMEFEDYNVESFKDYDLVLTTVLMDNQTPIKISRRVDQVDLDRIQRAVNEKIQNRYRMTIYKQSLFDENLILVNHIFKKKEDAIKAGCALLEKFNYVTKDFYNVLIERENIVPTTIGKGIAMPHGFKKGVLKSGVAIIKLKNPLEWNEKDKVDLIFIFAINLDNRKEVMTLFQNFYRLVSEDGNLINIKNSTTSAELLEYIKNAE</sequence>
<dbReference type="InterPro" id="IPR002178">
    <property type="entry name" value="PTS_EIIA_type-2_dom"/>
</dbReference>
<feature type="domain" description="PTS EIIA type-2" evidence="4">
    <location>
        <begin position="507"/>
        <end position="647"/>
    </location>
</feature>
<reference evidence="6" key="1">
    <citation type="submission" date="2023-01" db="EMBL/GenBank/DDBJ databases">
        <title>Human gut microbiome strain richness.</title>
        <authorList>
            <person name="Chen-Liaw A."/>
        </authorList>
    </citation>
    <scope>NUCLEOTIDE SEQUENCE</scope>
    <source>
        <strain evidence="6">D8_m1001271B151109d0_201107</strain>
    </source>
</reference>
<dbReference type="PROSITE" id="PS00372">
    <property type="entry name" value="PTS_EIIA_TYPE_2_HIS"/>
    <property type="match status" value="1"/>
</dbReference>
<evidence type="ECO:0000256" key="2">
    <source>
        <dbReference type="ARBA" id="ARBA00023015"/>
    </source>
</evidence>
<dbReference type="GO" id="GO:0006355">
    <property type="term" value="P:regulation of DNA-templated transcription"/>
    <property type="evidence" value="ECO:0007669"/>
    <property type="project" value="InterPro"/>
</dbReference>
<dbReference type="InterPro" id="IPR011608">
    <property type="entry name" value="PRD"/>
</dbReference>
<gene>
    <name evidence="6" type="ORF">PND82_07150</name>
</gene>
<dbReference type="Pfam" id="PF08279">
    <property type="entry name" value="HTH_11"/>
    <property type="match status" value="1"/>
</dbReference>
<comment type="caution">
    <text evidence="6">The sequence shown here is derived from an EMBL/GenBank/DDBJ whole genome shotgun (WGS) entry which is preliminary data.</text>
</comment>
<dbReference type="PANTHER" id="PTHR30185:SF18">
    <property type="entry name" value="TRANSCRIPTIONAL REGULATOR MTLR"/>
    <property type="match status" value="1"/>
</dbReference>
<feature type="domain" description="PRD" evidence="5">
    <location>
        <begin position="304"/>
        <end position="411"/>
    </location>
</feature>
<dbReference type="InterPro" id="IPR036634">
    <property type="entry name" value="PRD_sf"/>
</dbReference>
<dbReference type="Proteomes" id="UP001212981">
    <property type="component" value="Unassembled WGS sequence"/>
</dbReference>
<dbReference type="InterPro" id="IPR016152">
    <property type="entry name" value="PTrfase/Anion_transptr"/>
</dbReference>
<keyword evidence="6" id="KW-0813">Transport</keyword>
<dbReference type="InterPro" id="IPR050661">
    <property type="entry name" value="BglG_antiterminators"/>
</dbReference>
<dbReference type="Gene3D" id="3.40.930.10">
    <property type="entry name" value="Mannitol-specific EII, Chain A"/>
    <property type="match status" value="1"/>
</dbReference>
<evidence type="ECO:0000256" key="1">
    <source>
        <dbReference type="ARBA" id="ARBA00022737"/>
    </source>
</evidence>
<dbReference type="Pfam" id="PF00874">
    <property type="entry name" value="PRD"/>
    <property type="match status" value="1"/>
</dbReference>
<dbReference type="SUPFAM" id="SSF63520">
    <property type="entry name" value="PTS-regulatory domain, PRD"/>
    <property type="match status" value="1"/>
</dbReference>
<accession>A0AAW6CYA7</accession>
<dbReference type="Pfam" id="PF00359">
    <property type="entry name" value="PTS_EIIA_2"/>
    <property type="match status" value="1"/>
</dbReference>
<keyword evidence="1" id="KW-0677">Repeat</keyword>
<dbReference type="AlphaFoldDB" id="A0AAW6CYA7"/>
<dbReference type="EMBL" id="JAQLXO010000011">
    <property type="protein sequence ID" value="MDB7982589.1"/>
    <property type="molecule type" value="Genomic_DNA"/>
</dbReference>
<dbReference type="CDD" id="cd00211">
    <property type="entry name" value="PTS_IIA_fru"/>
    <property type="match status" value="1"/>
</dbReference>
<evidence type="ECO:0000259" key="4">
    <source>
        <dbReference type="PROSITE" id="PS51094"/>
    </source>
</evidence>
<evidence type="ECO:0000256" key="3">
    <source>
        <dbReference type="ARBA" id="ARBA00023163"/>
    </source>
</evidence>
<dbReference type="Gene3D" id="1.10.10.10">
    <property type="entry name" value="Winged helix-like DNA-binding domain superfamily/Winged helix DNA-binding domain"/>
    <property type="match status" value="1"/>
</dbReference>
<dbReference type="RefSeq" id="WP_272002494.1">
    <property type="nucleotide sequence ID" value="NZ_JAQLXO010000011.1"/>
</dbReference>
<evidence type="ECO:0000313" key="7">
    <source>
        <dbReference type="Proteomes" id="UP001212981"/>
    </source>
</evidence>
<organism evidence="6 7">
    <name type="scientific">Faecalicoccus pleomorphus</name>
    <dbReference type="NCBI Taxonomy" id="1323"/>
    <lineage>
        <taxon>Bacteria</taxon>
        <taxon>Bacillati</taxon>
        <taxon>Bacillota</taxon>
        <taxon>Erysipelotrichia</taxon>
        <taxon>Erysipelotrichales</taxon>
        <taxon>Erysipelotrichaceae</taxon>
        <taxon>Faecalicoccus</taxon>
    </lineage>
</organism>
<name>A0AAW6CYA7_9FIRM</name>
<dbReference type="InterPro" id="IPR036388">
    <property type="entry name" value="WH-like_DNA-bd_sf"/>
</dbReference>
<dbReference type="PROSITE" id="PS51094">
    <property type="entry name" value="PTS_EIIA_TYPE_2"/>
    <property type="match status" value="1"/>
</dbReference>
<dbReference type="InterPro" id="IPR013196">
    <property type="entry name" value="HTH_11"/>
</dbReference>
<proteinExistence type="predicted"/>
<keyword evidence="2" id="KW-0805">Transcription regulation</keyword>
<keyword evidence="3" id="KW-0804">Transcription</keyword>
<evidence type="ECO:0000313" key="6">
    <source>
        <dbReference type="EMBL" id="MDB7982589.1"/>
    </source>
</evidence>